<organism evidence="3">
    <name type="scientific">marine sediment metagenome</name>
    <dbReference type="NCBI Taxonomy" id="412755"/>
    <lineage>
        <taxon>unclassified sequences</taxon>
        <taxon>metagenomes</taxon>
        <taxon>ecological metagenomes</taxon>
    </lineage>
</organism>
<dbReference type="AlphaFoldDB" id="X0VE65"/>
<dbReference type="GO" id="GO:0003723">
    <property type="term" value="F:RNA binding"/>
    <property type="evidence" value="ECO:0007669"/>
    <property type="project" value="UniProtKB-KW"/>
</dbReference>
<proteinExistence type="inferred from homology"/>
<evidence type="ECO:0008006" key="4">
    <source>
        <dbReference type="Google" id="ProtNLM"/>
    </source>
</evidence>
<dbReference type="SUPFAM" id="SSF74982">
    <property type="entry name" value="Small protein B (SmpB)"/>
    <property type="match status" value="1"/>
</dbReference>
<keyword evidence="2" id="KW-0694">RNA-binding</keyword>
<dbReference type="InterPro" id="IPR000037">
    <property type="entry name" value="SsrA-bd_prot"/>
</dbReference>
<evidence type="ECO:0000256" key="2">
    <source>
        <dbReference type="ARBA" id="ARBA00022884"/>
    </source>
</evidence>
<dbReference type="PANTHER" id="PTHR30308:SF2">
    <property type="entry name" value="SSRA-BINDING PROTEIN"/>
    <property type="match status" value="1"/>
</dbReference>
<dbReference type="GO" id="GO:0005829">
    <property type="term" value="C:cytosol"/>
    <property type="evidence" value="ECO:0007669"/>
    <property type="project" value="TreeGrafter"/>
</dbReference>
<dbReference type="Pfam" id="PF01668">
    <property type="entry name" value="SmpB"/>
    <property type="match status" value="1"/>
</dbReference>
<dbReference type="PANTHER" id="PTHR30308">
    <property type="entry name" value="TMRNA-BINDING COMPONENT OF TRANS-TRANSLATION TAGGING COMPLEX"/>
    <property type="match status" value="1"/>
</dbReference>
<gene>
    <name evidence="3" type="ORF">S01H1_41037</name>
</gene>
<dbReference type="EMBL" id="BARS01026009">
    <property type="protein sequence ID" value="GAG10773.1"/>
    <property type="molecule type" value="Genomic_DNA"/>
</dbReference>
<evidence type="ECO:0000256" key="1">
    <source>
        <dbReference type="ARBA" id="ARBA00022490"/>
    </source>
</evidence>
<dbReference type="NCBIfam" id="NF003843">
    <property type="entry name" value="PRK05422.1"/>
    <property type="match status" value="1"/>
</dbReference>
<dbReference type="InterPro" id="IPR023620">
    <property type="entry name" value="SmpB"/>
</dbReference>
<dbReference type="NCBIfam" id="TIGR00086">
    <property type="entry name" value="smpB"/>
    <property type="match status" value="1"/>
</dbReference>
<evidence type="ECO:0000313" key="3">
    <source>
        <dbReference type="EMBL" id="GAG10773.1"/>
    </source>
</evidence>
<dbReference type="HAMAP" id="MF_00023">
    <property type="entry name" value="SmpB"/>
    <property type="match status" value="1"/>
</dbReference>
<dbReference type="Gene3D" id="2.40.280.10">
    <property type="match status" value="1"/>
</dbReference>
<protein>
    <recommendedName>
        <fullName evidence="4">SsrA-binding protein</fullName>
    </recommendedName>
</protein>
<dbReference type="GO" id="GO:0070930">
    <property type="term" value="P:trans-translation-dependent protein tagging"/>
    <property type="evidence" value="ECO:0007669"/>
    <property type="project" value="TreeGrafter"/>
</dbReference>
<name>X0VE65_9ZZZZ</name>
<keyword evidence="1" id="KW-0963">Cytoplasm</keyword>
<reference evidence="3" key="1">
    <citation type="journal article" date="2014" name="Front. Microbiol.">
        <title>High frequency of phylogenetically diverse reductive dehalogenase-homologous genes in deep subseafloor sedimentary metagenomes.</title>
        <authorList>
            <person name="Kawai M."/>
            <person name="Futagami T."/>
            <person name="Toyoda A."/>
            <person name="Takaki Y."/>
            <person name="Nishi S."/>
            <person name="Hori S."/>
            <person name="Arai W."/>
            <person name="Tsubouchi T."/>
            <person name="Morono Y."/>
            <person name="Uchiyama I."/>
            <person name="Ito T."/>
            <person name="Fujiyama A."/>
            <person name="Inagaki F."/>
            <person name="Takami H."/>
        </authorList>
    </citation>
    <scope>NUCLEOTIDE SEQUENCE</scope>
    <source>
        <strain evidence="3">Expedition CK06-06</strain>
    </source>
</reference>
<dbReference type="CDD" id="cd09294">
    <property type="entry name" value="SmpB"/>
    <property type="match status" value="1"/>
</dbReference>
<dbReference type="InterPro" id="IPR020081">
    <property type="entry name" value="SsrA-bd_prot_CS"/>
</dbReference>
<accession>X0VE65</accession>
<sequence>MEKLSLATHKPKDFVSNRRAFHDYHILETFEAGIALLGSEVKSLRDSQGSLQDAYVVLSGGEAILKSAYIAPYAQAAMFGHEERRSRKLLLHKRELAKLAKATRETGVTIIPLAIYPKKGFIKVKIGIAKGKKSYDKRAALKEKEEKRSIEREMKQ</sequence>
<comment type="caution">
    <text evidence="3">The sequence shown here is derived from an EMBL/GenBank/DDBJ whole genome shotgun (WGS) entry which is preliminary data.</text>
</comment>
<dbReference type="PROSITE" id="PS01317">
    <property type="entry name" value="SSRP"/>
    <property type="match status" value="1"/>
</dbReference>